<dbReference type="PANTHER" id="PTHR43674">
    <property type="entry name" value="NITRILASE C965.09-RELATED"/>
    <property type="match status" value="1"/>
</dbReference>
<keyword evidence="4" id="KW-1185">Reference proteome</keyword>
<gene>
    <name evidence="3" type="ORF">P3W85_15365</name>
</gene>
<dbReference type="InterPro" id="IPR050345">
    <property type="entry name" value="Aliph_Amidase/BUP"/>
</dbReference>
<dbReference type="Gene3D" id="3.60.110.10">
    <property type="entry name" value="Carbon-nitrogen hydrolase"/>
    <property type="match status" value="1"/>
</dbReference>
<dbReference type="EMBL" id="JARJLM010000262">
    <property type="protein sequence ID" value="MDF3834321.1"/>
    <property type="molecule type" value="Genomic_DNA"/>
</dbReference>
<dbReference type="RefSeq" id="WP_276265430.1">
    <property type="nucleotide sequence ID" value="NZ_JARJLM010000262.1"/>
</dbReference>
<proteinExistence type="predicted"/>
<organism evidence="3 4">
    <name type="scientific">Cupriavidus basilensis</name>
    <dbReference type="NCBI Taxonomy" id="68895"/>
    <lineage>
        <taxon>Bacteria</taxon>
        <taxon>Pseudomonadati</taxon>
        <taxon>Pseudomonadota</taxon>
        <taxon>Betaproteobacteria</taxon>
        <taxon>Burkholderiales</taxon>
        <taxon>Burkholderiaceae</taxon>
        <taxon>Cupriavidus</taxon>
    </lineage>
</organism>
<evidence type="ECO:0000313" key="4">
    <source>
        <dbReference type="Proteomes" id="UP001216674"/>
    </source>
</evidence>
<name>A0ABT6ANX5_9BURK</name>
<accession>A0ABT6ANX5</accession>
<dbReference type="InterPro" id="IPR003010">
    <property type="entry name" value="C-N_Hydrolase"/>
</dbReference>
<evidence type="ECO:0000313" key="3">
    <source>
        <dbReference type="EMBL" id="MDF3834321.1"/>
    </source>
</evidence>
<sequence>MSQQPHVTLRTTQALPALPDAMTTLTIAAAQTTSIAGDIQANIARHLRFMQTAADHGVQFLVFPELSLTGYERTLARALAIRPDDAVLHPLREFAQHSGMIAVVGIPVRADNGAGVYIGALVLQTNGEIGTYTKQHLHPGEEAAFVPGRGGQAVNVAGHQAALAICAEITQPDHARMAAQAGAGIYAAGMLLTEAGHAPETGLLAGYAADHGMAVLMANHGGATGGWEAVGRSAIWAEGGRAVVAAPGPGNVLVKATREAGRWSGQVVPVPGALPAA</sequence>
<feature type="domain" description="CN hydrolase" evidence="2">
    <location>
        <begin position="25"/>
        <end position="260"/>
    </location>
</feature>
<comment type="caution">
    <text evidence="3">The sequence shown here is derived from an EMBL/GenBank/DDBJ whole genome shotgun (WGS) entry which is preliminary data.</text>
</comment>
<reference evidence="3 4" key="1">
    <citation type="submission" date="2023-03" db="EMBL/GenBank/DDBJ databases">
        <title>Draft assemblies of triclosan tolerant bacteria isolated from returned activated sludge.</title>
        <authorList>
            <person name="Van Hamelsveld S."/>
        </authorList>
    </citation>
    <scope>NUCLEOTIDE SEQUENCE [LARGE SCALE GENOMIC DNA]</scope>
    <source>
        <strain evidence="3 4">GW210010_S58</strain>
    </source>
</reference>
<dbReference type="PANTHER" id="PTHR43674:SF2">
    <property type="entry name" value="BETA-UREIDOPROPIONASE"/>
    <property type="match status" value="1"/>
</dbReference>
<evidence type="ECO:0000256" key="1">
    <source>
        <dbReference type="ARBA" id="ARBA00022801"/>
    </source>
</evidence>
<protein>
    <submittedName>
        <fullName evidence="3">Carbon-nitrogen hydrolase family protein</fullName>
    </submittedName>
</protein>
<keyword evidence="1 3" id="KW-0378">Hydrolase</keyword>
<dbReference type="PROSITE" id="PS50263">
    <property type="entry name" value="CN_HYDROLASE"/>
    <property type="match status" value="1"/>
</dbReference>
<dbReference type="InterPro" id="IPR036526">
    <property type="entry name" value="C-N_Hydrolase_sf"/>
</dbReference>
<dbReference type="Proteomes" id="UP001216674">
    <property type="component" value="Unassembled WGS sequence"/>
</dbReference>
<dbReference type="GO" id="GO:0016787">
    <property type="term" value="F:hydrolase activity"/>
    <property type="evidence" value="ECO:0007669"/>
    <property type="project" value="UniProtKB-KW"/>
</dbReference>
<dbReference type="SUPFAM" id="SSF56317">
    <property type="entry name" value="Carbon-nitrogen hydrolase"/>
    <property type="match status" value="1"/>
</dbReference>
<dbReference type="CDD" id="cd07197">
    <property type="entry name" value="nitrilase"/>
    <property type="match status" value="1"/>
</dbReference>
<dbReference type="Pfam" id="PF00795">
    <property type="entry name" value="CN_hydrolase"/>
    <property type="match status" value="1"/>
</dbReference>
<evidence type="ECO:0000259" key="2">
    <source>
        <dbReference type="PROSITE" id="PS50263"/>
    </source>
</evidence>